<name>A0ABQ4MA70_9BACL</name>
<evidence type="ECO:0008006" key="4">
    <source>
        <dbReference type="Google" id="ProtNLM"/>
    </source>
</evidence>
<proteinExistence type="predicted"/>
<evidence type="ECO:0000256" key="1">
    <source>
        <dbReference type="SAM" id="Phobius"/>
    </source>
</evidence>
<keyword evidence="3" id="KW-1185">Reference proteome</keyword>
<feature type="transmembrane region" description="Helical" evidence="1">
    <location>
        <begin position="225"/>
        <end position="246"/>
    </location>
</feature>
<dbReference type="Proteomes" id="UP000679992">
    <property type="component" value="Unassembled WGS sequence"/>
</dbReference>
<feature type="transmembrane region" description="Helical" evidence="1">
    <location>
        <begin position="39"/>
        <end position="63"/>
    </location>
</feature>
<reference evidence="2 3" key="1">
    <citation type="submission" date="2021-03" db="EMBL/GenBank/DDBJ databases">
        <title>Antimicrobial resistance genes in bacteria isolated from Japanese honey, and their potential for conferring macrolide and lincosamide resistance in the American foulbrood pathogen Paenibacillus larvae.</title>
        <authorList>
            <person name="Okamoto M."/>
            <person name="Kumagai M."/>
            <person name="Kanamori H."/>
            <person name="Takamatsu D."/>
        </authorList>
    </citation>
    <scope>NUCLEOTIDE SEQUENCE [LARGE SCALE GENOMIC DNA]</scope>
    <source>
        <strain evidence="2 3">J42TS3</strain>
    </source>
</reference>
<keyword evidence="1" id="KW-0812">Transmembrane</keyword>
<keyword evidence="1" id="KW-0472">Membrane</keyword>
<dbReference type="RefSeq" id="WP_213654591.1">
    <property type="nucleotide sequence ID" value="NZ_BOSL01000005.1"/>
</dbReference>
<feature type="transmembrane region" description="Helical" evidence="1">
    <location>
        <begin position="167"/>
        <end position="185"/>
    </location>
</feature>
<evidence type="ECO:0000313" key="3">
    <source>
        <dbReference type="Proteomes" id="UP000679992"/>
    </source>
</evidence>
<keyword evidence="1" id="KW-1133">Transmembrane helix</keyword>
<evidence type="ECO:0000313" key="2">
    <source>
        <dbReference type="EMBL" id="GIP52895.1"/>
    </source>
</evidence>
<dbReference type="EMBL" id="BOSL01000005">
    <property type="protein sequence ID" value="GIP52895.1"/>
    <property type="molecule type" value="Genomic_DNA"/>
</dbReference>
<gene>
    <name evidence="2" type="ORF">J42TS3_19300</name>
</gene>
<feature type="transmembrane region" description="Helical" evidence="1">
    <location>
        <begin position="12"/>
        <end position="33"/>
    </location>
</feature>
<organism evidence="2 3">
    <name type="scientific">Paenibacillus vini</name>
    <dbReference type="NCBI Taxonomy" id="1476024"/>
    <lineage>
        <taxon>Bacteria</taxon>
        <taxon>Bacillati</taxon>
        <taxon>Bacillota</taxon>
        <taxon>Bacilli</taxon>
        <taxon>Bacillales</taxon>
        <taxon>Paenibacillaceae</taxon>
        <taxon>Paenibacillus</taxon>
    </lineage>
</organism>
<sequence>MMKLLKYDWKRNANTFLGMVAILAIAELLITWFGITRNWATEITVVLIVILYASAGIFVIVLGSKTFDHNIKAYHRRLLPVHPVWSVISSFLLCWIFILTVLAIMAVHGLVYLNIATLPGFNGLNGEIIKDIVVIFLLGVWQYSLFIIMIFLAIAIGAAISIRGKGGTWVGILTFFVIQYVIGVIEKALFGAEFGVFSVGIFSAETGSGEMSAEFSSENMFGLHWGAFAVEAVFMGLMVWLISYLINRKMEI</sequence>
<protein>
    <recommendedName>
        <fullName evidence="4">ABC transporter permease</fullName>
    </recommendedName>
</protein>
<comment type="caution">
    <text evidence="2">The sequence shown here is derived from an EMBL/GenBank/DDBJ whole genome shotgun (WGS) entry which is preliminary data.</text>
</comment>
<feature type="transmembrane region" description="Helical" evidence="1">
    <location>
        <begin position="84"/>
        <end position="112"/>
    </location>
</feature>
<accession>A0ABQ4MA70</accession>
<feature type="transmembrane region" description="Helical" evidence="1">
    <location>
        <begin position="132"/>
        <end position="160"/>
    </location>
</feature>